<dbReference type="InterPro" id="IPR000358">
    <property type="entry name" value="RNR_small_fam"/>
</dbReference>
<sequence>MPEILSSDELNKRLKAYNPDLSKEFLLQKLNNCYTMFPTKIPEVFKMYKQAVASFWVVEDVPLGGDIKDWSSKLNDSEKHFIKHVLAFFAGSDGIVLENLAERFMNDIDYPEVKAFYGFQIAIENIHSEMYSLLIETYITDAMEKDRLFNAIENIPCIQRKANWAQKWIKDEYACFPVRLIAFAIVEGIFFSGSFCAIYWLKKRNLMPGLTLSNEWISSDEGTHTDFAVLLYSMLETRVPIEIVNGMIYEAVNIEKEFINDSIPCAMIGMNSKLMSQYIECVADHLLVQLGYDKIYGSENPFEFMELISLQGKTNFFEHKNSSYNKANVSRNINNTNDNTSENKTLSFDAAF</sequence>
<dbReference type="Gene3D" id="1.10.620.20">
    <property type="entry name" value="Ribonucleotide Reductase, subunit A"/>
    <property type="match status" value="1"/>
</dbReference>
<dbReference type="GO" id="GO:0009263">
    <property type="term" value="P:deoxyribonucleotide biosynthetic process"/>
    <property type="evidence" value="ECO:0007669"/>
    <property type="project" value="InterPro"/>
</dbReference>
<feature type="transmembrane region" description="Helical" evidence="2">
    <location>
        <begin position="180"/>
        <end position="201"/>
    </location>
</feature>
<keyword evidence="2" id="KW-0472">Membrane</keyword>
<dbReference type="CDD" id="cd01049">
    <property type="entry name" value="RNRR2"/>
    <property type="match status" value="1"/>
</dbReference>
<evidence type="ECO:0000256" key="1">
    <source>
        <dbReference type="ARBA" id="ARBA00009303"/>
    </source>
</evidence>
<dbReference type="PROSITE" id="PS00368">
    <property type="entry name" value="RIBORED_SMALL"/>
    <property type="match status" value="1"/>
</dbReference>
<dbReference type="InterPro" id="IPR012348">
    <property type="entry name" value="RNR-like"/>
</dbReference>
<dbReference type="GO" id="GO:0016491">
    <property type="term" value="F:oxidoreductase activity"/>
    <property type="evidence" value="ECO:0007669"/>
    <property type="project" value="InterPro"/>
</dbReference>
<reference evidence="3" key="1">
    <citation type="journal article" date="2020" name="Nature">
        <title>Giant virus diversity and host interactions through global metagenomics.</title>
        <authorList>
            <person name="Schulz F."/>
            <person name="Roux S."/>
            <person name="Paez-Espino D."/>
            <person name="Jungbluth S."/>
            <person name="Walsh D.A."/>
            <person name="Denef V.J."/>
            <person name="McMahon K.D."/>
            <person name="Konstantinidis K.T."/>
            <person name="Eloe-Fadrosh E.A."/>
            <person name="Kyrpides N.C."/>
            <person name="Woyke T."/>
        </authorList>
    </citation>
    <scope>NUCLEOTIDE SEQUENCE</scope>
    <source>
        <strain evidence="3">GVMAG-M-3300023179-150</strain>
    </source>
</reference>
<evidence type="ECO:0000256" key="2">
    <source>
        <dbReference type="SAM" id="Phobius"/>
    </source>
</evidence>
<dbReference type="Pfam" id="PF00268">
    <property type="entry name" value="Ribonuc_red_sm"/>
    <property type="match status" value="1"/>
</dbReference>
<proteinExistence type="inferred from homology"/>
<protein>
    <submittedName>
        <fullName evidence="3">Uncharacterized protein</fullName>
    </submittedName>
</protein>
<dbReference type="InterPro" id="IPR030475">
    <property type="entry name" value="RNR_small_AS"/>
</dbReference>
<dbReference type="EMBL" id="MN739758">
    <property type="protein sequence ID" value="QHT25179.1"/>
    <property type="molecule type" value="Genomic_DNA"/>
</dbReference>
<accession>A0A6C0EA94</accession>
<dbReference type="AlphaFoldDB" id="A0A6C0EA94"/>
<dbReference type="InterPro" id="IPR033909">
    <property type="entry name" value="RNR_small"/>
</dbReference>
<keyword evidence="2" id="KW-1133">Transmembrane helix</keyword>
<evidence type="ECO:0000313" key="3">
    <source>
        <dbReference type="EMBL" id="QHT25179.1"/>
    </source>
</evidence>
<comment type="similarity">
    <text evidence="1">Belongs to the ribonucleoside diphosphate reductase small chain family.</text>
</comment>
<dbReference type="SUPFAM" id="SSF47240">
    <property type="entry name" value="Ferritin-like"/>
    <property type="match status" value="1"/>
</dbReference>
<keyword evidence="2" id="KW-0812">Transmembrane</keyword>
<dbReference type="PANTHER" id="PTHR23409:SF18">
    <property type="entry name" value="RIBONUCLEOSIDE-DIPHOSPHATE REDUCTASE SUBUNIT M2"/>
    <property type="match status" value="1"/>
</dbReference>
<name>A0A6C0EA94_9ZZZZ</name>
<dbReference type="InterPro" id="IPR009078">
    <property type="entry name" value="Ferritin-like_SF"/>
</dbReference>
<dbReference type="PANTHER" id="PTHR23409">
    <property type="entry name" value="RIBONUCLEOSIDE-DIPHOSPHATE REDUCTASE SMALL CHAIN"/>
    <property type="match status" value="1"/>
</dbReference>
<organism evidence="3">
    <name type="scientific">viral metagenome</name>
    <dbReference type="NCBI Taxonomy" id="1070528"/>
    <lineage>
        <taxon>unclassified sequences</taxon>
        <taxon>metagenomes</taxon>
        <taxon>organismal metagenomes</taxon>
    </lineage>
</organism>